<evidence type="ECO:0000313" key="3">
    <source>
        <dbReference type="Proteomes" id="UP001151760"/>
    </source>
</evidence>
<comment type="caution">
    <text evidence="2">The sequence shown here is derived from an EMBL/GenBank/DDBJ whole genome shotgun (WGS) entry which is preliminary data.</text>
</comment>
<keyword evidence="3" id="KW-1185">Reference proteome</keyword>
<evidence type="ECO:0000313" key="2">
    <source>
        <dbReference type="EMBL" id="GJS50994.1"/>
    </source>
</evidence>
<protein>
    <submittedName>
        <fullName evidence="2">Uncharacterized protein</fullName>
    </submittedName>
</protein>
<feature type="compositionally biased region" description="Polar residues" evidence="1">
    <location>
        <begin position="112"/>
        <end position="125"/>
    </location>
</feature>
<dbReference type="Proteomes" id="UP001151760">
    <property type="component" value="Unassembled WGS sequence"/>
</dbReference>
<accession>A0ABQ4WDQ9</accession>
<feature type="compositionally biased region" description="Low complexity" evidence="1">
    <location>
        <begin position="32"/>
        <end position="41"/>
    </location>
</feature>
<sequence>MSIRPRQPGTVPLEEVAERLLALPTPPPSPLSPYSSSLPQIPSLPLPIPSQPSNSPIYEDDIIYSQLDDGRHNRALLRARVNMLYRDRPFHRRTALLMKEEARVSRAAWAQSAESRLSETKTVSRGTKDSEEPQDSDDRALETAGTC</sequence>
<name>A0ABQ4WDQ9_9ASTR</name>
<feature type="compositionally biased region" description="Basic and acidic residues" evidence="1">
    <location>
        <begin position="126"/>
        <end position="141"/>
    </location>
</feature>
<feature type="region of interest" description="Disordered" evidence="1">
    <location>
        <begin position="108"/>
        <end position="147"/>
    </location>
</feature>
<reference evidence="2" key="1">
    <citation type="journal article" date="2022" name="Int. J. Mol. Sci.">
        <title>Draft Genome of Tanacetum Coccineum: Genomic Comparison of Closely Related Tanacetum-Family Plants.</title>
        <authorList>
            <person name="Yamashiro T."/>
            <person name="Shiraishi A."/>
            <person name="Nakayama K."/>
            <person name="Satake H."/>
        </authorList>
    </citation>
    <scope>NUCLEOTIDE SEQUENCE</scope>
</reference>
<reference evidence="2" key="2">
    <citation type="submission" date="2022-01" db="EMBL/GenBank/DDBJ databases">
        <authorList>
            <person name="Yamashiro T."/>
            <person name="Shiraishi A."/>
            <person name="Satake H."/>
            <person name="Nakayama K."/>
        </authorList>
    </citation>
    <scope>NUCLEOTIDE SEQUENCE</scope>
</reference>
<evidence type="ECO:0000256" key="1">
    <source>
        <dbReference type="SAM" id="MobiDB-lite"/>
    </source>
</evidence>
<organism evidence="2 3">
    <name type="scientific">Tanacetum coccineum</name>
    <dbReference type="NCBI Taxonomy" id="301880"/>
    <lineage>
        <taxon>Eukaryota</taxon>
        <taxon>Viridiplantae</taxon>
        <taxon>Streptophyta</taxon>
        <taxon>Embryophyta</taxon>
        <taxon>Tracheophyta</taxon>
        <taxon>Spermatophyta</taxon>
        <taxon>Magnoliopsida</taxon>
        <taxon>eudicotyledons</taxon>
        <taxon>Gunneridae</taxon>
        <taxon>Pentapetalae</taxon>
        <taxon>asterids</taxon>
        <taxon>campanulids</taxon>
        <taxon>Asterales</taxon>
        <taxon>Asteraceae</taxon>
        <taxon>Asteroideae</taxon>
        <taxon>Anthemideae</taxon>
        <taxon>Anthemidinae</taxon>
        <taxon>Tanacetum</taxon>
    </lineage>
</organism>
<dbReference type="EMBL" id="BQNB010008555">
    <property type="protein sequence ID" value="GJS50994.1"/>
    <property type="molecule type" value="Genomic_DNA"/>
</dbReference>
<proteinExistence type="predicted"/>
<feature type="region of interest" description="Disordered" evidence="1">
    <location>
        <begin position="23"/>
        <end position="57"/>
    </location>
</feature>
<gene>
    <name evidence="2" type="ORF">Tco_0624356</name>
</gene>